<dbReference type="KEGG" id="bav:BAV2972"/>
<dbReference type="Proteomes" id="UP000001977">
    <property type="component" value="Chromosome"/>
</dbReference>
<dbReference type="Pfam" id="PF05050">
    <property type="entry name" value="Methyltransf_21"/>
    <property type="match status" value="1"/>
</dbReference>
<dbReference type="InterPro" id="IPR029063">
    <property type="entry name" value="SAM-dependent_MTases_sf"/>
</dbReference>
<dbReference type="Gene3D" id="3.40.50.150">
    <property type="entry name" value="Vaccinia Virus protein VP39"/>
    <property type="match status" value="1"/>
</dbReference>
<dbReference type="eggNOG" id="COG2242">
    <property type="taxonomic scope" value="Bacteria"/>
</dbReference>
<dbReference type="STRING" id="360910.BAV2972"/>
<feature type="domain" description="Methyltransferase FkbM" evidence="1">
    <location>
        <begin position="224"/>
        <end position="377"/>
    </location>
</feature>
<sequence length="412" mass="47121">MAGLLQGLAVMTVRDWAQWYALGEERLQFIRQLEGFYVLVHGGASITTRAHHHLLSPRYRDDPRFLGYCLIGEGFFCPWLREVRWPGEGQYLSLPDVLQKQMRSGGKIGLLTFSGTSEEDALLRRFKPWSFDYLAYLAERDLPFLYGPLQKEREFIRANLDRYLQLVSAMDLRSQETMYARLAATFSLDRQPLMRTLTPFSHMYFNPVNEDDSFVPKPRENYVDVGATQGSELLRFISLVQDVEGSRFWAIEPNAVDYALLKQLRFFASFRPLRVIVSDRNQEGLAFFTDPGCRDGSRLVSDNTDPAWLAANAAHIERLPCVTLDTQVQEPITFLKVDVEGAELSVLRGATRHVSQPECRIAVAAYHYPQDVLELADFFVGLGRKRLRLRQHDPSLWDLILYVDDVEGDGAG</sequence>
<reference evidence="2 3" key="1">
    <citation type="journal article" date="2006" name="J. Bacteriol.">
        <title>Comparison of the genome sequence of the poultry pathogen Bordetella avium with those of B. bronchiseptica, B. pertussis, and B. parapertussis reveals extensive diversity in surface structures associated with host interaction.</title>
        <authorList>
            <person name="Sebaihia M."/>
            <person name="Preston A."/>
            <person name="Maskell D.J."/>
            <person name="Kuzmiak H."/>
            <person name="Connell T.D."/>
            <person name="King N.D."/>
            <person name="Orndorff P.E."/>
            <person name="Miyamoto D.M."/>
            <person name="Thomson N.R."/>
            <person name="Harris D."/>
            <person name="Goble A."/>
            <person name="Lord A."/>
            <person name="Murphy L."/>
            <person name="Quail M.A."/>
            <person name="Rutter S."/>
            <person name="Squares R."/>
            <person name="Squares S."/>
            <person name="Woodward J."/>
            <person name="Parkhill J."/>
            <person name="Temple L.M."/>
        </authorList>
    </citation>
    <scope>NUCLEOTIDE SEQUENCE [LARGE SCALE GENOMIC DNA]</scope>
    <source>
        <strain evidence="2 3">197N</strain>
    </source>
</reference>
<protein>
    <recommendedName>
        <fullName evidence="1">Methyltransferase FkbM domain-containing protein</fullName>
    </recommendedName>
</protein>
<dbReference type="SUPFAM" id="SSF53335">
    <property type="entry name" value="S-adenosyl-L-methionine-dependent methyltransferases"/>
    <property type="match status" value="1"/>
</dbReference>
<dbReference type="EMBL" id="AM167904">
    <property type="protein sequence ID" value="CAJ50582.1"/>
    <property type="molecule type" value="Genomic_DNA"/>
</dbReference>
<organism evidence="2 3">
    <name type="scientific">Bordetella avium (strain 197N)</name>
    <dbReference type="NCBI Taxonomy" id="360910"/>
    <lineage>
        <taxon>Bacteria</taxon>
        <taxon>Pseudomonadati</taxon>
        <taxon>Pseudomonadota</taxon>
        <taxon>Betaproteobacteria</taxon>
        <taxon>Burkholderiales</taxon>
        <taxon>Alcaligenaceae</taxon>
        <taxon>Bordetella</taxon>
    </lineage>
</organism>
<evidence type="ECO:0000313" key="3">
    <source>
        <dbReference type="Proteomes" id="UP000001977"/>
    </source>
</evidence>
<evidence type="ECO:0000313" key="2">
    <source>
        <dbReference type="EMBL" id="CAJ50582.1"/>
    </source>
</evidence>
<name>Q2KUZ7_BORA1</name>
<evidence type="ECO:0000259" key="1">
    <source>
        <dbReference type="Pfam" id="PF05050"/>
    </source>
</evidence>
<gene>
    <name evidence="2" type="ordered locus">BAV2972</name>
</gene>
<dbReference type="AlphaFoldDB" id="Q2KUZ7"/>
<dbReference type="HOGENOM" id="CLU_697685_0_0_4"/>
<accession>Q2KUZ7</accession>
<dbReference type="InterPro" id="IPR006342">
    <property type="entry name" value="FkbM_mtfrase"/>
</dbReference>
<keyword evidence="3" id="KW-1185">Reference proteome</keyword>
<proteinExistence type="predicted"/>
<dbReference type="NCBIfam" id="TIGR01444">
    <property type="entry name" value="fkbM_fam"/>
    <property type="match status" value="1"/>
</dbReference>